<dbReference type="AlphaFoldDB" id="A0A371FLH2"/>
<gene>
    <name evidence="2" type="ORF">CR513_40441</name>
</gene>
<keyword evidence="3" id="KW-1185">Reference proteome</keyword>
<comment type="caution">
    <text evidence="2">The sequence shown here is derived from an EMBL/GenBank/DDBJ whole genome shotgun (WGS) entry which is preliminary data.</text>
</comment>
<sequence length="185" mass="21572">MQTRSEVRSELEKVYTAKFIHPSPPYFHFTHLCSTGLHKVSIQAEGHAARTGPTPNPTSRGRNPQDLPASTQSLLGIDRYGLDAADLCLVLDVVLPSDFKTLDFDKYKGSSFPKTRFIMYCRKMTSYIHDDKLLIYFFQDNLSRAMFSWYVRLERGHIWSWKDLAEAFLKRYKYNEDMTSDRTRL</sequence>
<evidence type="ECO:0008006" key="4">
    <source>
        <dbReference type="Google" id="ProtNLM"/>
    </source>
</evidence>
<organism evidence="2 3">
    <name type="scientific">Mucuna pruriens</name>
    <name type="common">Velvet bean</name>
    <name type="synonym">Dolichos pruriens</name>
    <dbReference type="NCBI Taxonomy" id="157652"/>
    <lineage>
        <taxon>Eukaryota</taxon>
        <taxon>Viridiplantae</taxon>
        <taxon>Streptophyta</taxon>
        <taxon>Embryophyta</taxon>
        <taxon>Tracheophyta</taxon>
        <taxon>Spermatophyta</taxon>
        <taxon>Magnoliopsida</taxon>
        <taxon>eudicotyledons</taxon>
        <taxon>Gunneridae</taxon>
        <taxon>Pentapetalae</taxon>
        <taxon>rosids</taxon>
        <taxon>fabids</taxon>
        <taxon>Fabales</taxon>
        <taxon>Fabaceae</taxon>
        <taxon>Papilionoideae</taxon>
        <taxon>50 kb inversion clade</taxon>
        <taxon>NPAAA clade</taxon>
        <taxon>indigoferoid/millettioid clade</taxon>
        <taxon>Phaseoleae</taxon>
        <taxon>Mucuna</taxon>
    </lineage>
</organism>
<accession>A0A371FLH2</accession>
<reference evidence="2" key="1">
    <citation type="submission" date="2018-05" db="EMBL/GenBank/DDBJ databases">
        <title>Draft genome of Mucuna pruriens seed.</title>
        <authorList>
            <person name="Nnadi N.E."/>
            <person name="Vos R."/>
            <person name="Hasami M.H."/>
            <person name="Devisetty U.K."/>
            <person name="Aguiy J.C."/>
        </authorList>
    </citation>
    <scope>NUCLEOTIDE SEQUENCE [LARGE SCALE GENOMIC DNA]</scope>
    <source>
        <strain evidence="2">JCA_2017</strain>
    </source>
</reference>
<evidence type="ECO:0000313" key="3">
    <source>
        <dbReference type="Proteomes" id="UP000257109"/>
    </source>
</evidence>
<dbReference type="Proteomes" id="UP000257109">
    <property type="component" value="Unassembled WGS sequence"/>
</dbReference>
<protein>
    <recommendedName>
        <fullName evidence="4">Retrotransposon gag domain-containing protein</fullName>
    </recommendedName>
</protein>
<evidence type="ECO:0000256" key="1">
    <source>
        <dbReference type="SAM" id="MobiDB-lite"/>
    </source>
</evidence>
<dbReference type="PANTHER" id="PTHR33223:SF8">
    <property type="entry name" value="OS04G0172440 PROTEIN"/>
    <property type="match status" value="1"/>
</dbReference>
<dbReference type="PANTHER" id="PTHR33223">
    <property type="entry name" value="CCHC-TYPE DOMAIN-CONTAINING PROTEIN"/>
    <property type="match status" value="1"/>
</dbReference>
<proteinExistence type="predicted"/>
<dbReference type="EMBL" id="QJKJ01008616">
    <property type="protein sequence ID" value="RDX79166.1"/>
    <property type="molecule type" value="Genomic_DNA"/>
</dbReference>
<feature type="compositionally biased region" description="Polar residues" evidence="1">
    <location>
        <begin position="57"/>
        <end position="68"/>
    </location>
</feature>
<name>A0A371FLH2_MUCPR</name>
<evidence type="ECO:0000313" key="2">
    <source>
        <dbReference type="EMBL" id="RDX79166.1"/>
    </source>
</evidence>
<feature type="region of interest" description="Disordered" evidence="1">
    <location>
        <begin position="44"/>
        <end position="68"/>
    </location>
</feature>
<feature type="non-terminal residue" evidence="2">
    <location>
        <position position="1"/>
    </location>
</feature>
<dbReference type="OrthoDB" id="675927at2759"/>